<name>S9ZEQ8_9RHOO</name>
<feature type="domain" description="DUF5935" evidence="7">
    <location>
        <begin position="1"/>
        <end position="186"/>
    </location>
</feature>
<evidence type="ECO:0000313" key="9">
    <source>
        <dbReference type="Proteomes" id="UP000015455"/>
    </source>
</evidence>
<sequence length="433" mass="48770">MRDIIVTLAVFGTLPFIFWRPWIGILVWCWLGYMNPHRLAWGFSTSMPFALIVALVTFTAIAISREKKEFIWTRETKLLLIFTAWMFISTLLAMYPELAWPQWDKVWRIMLMTFVTMLVINSRERLYWLIVVISLSLAFYGVKGGLFVLTGGSGNNVMGPGGSFIEDRNSVALALLMTVPLLWYVRIQATQAWQKPALLAAGALTLIAIIGTNSRGALLGLLATGLFFLMKARNRFGIILALIPVALVVLYVMPPEWFDRMHTIESYEEDASAMGRIYAWGNAIELANMNFFGGGFRAVTGYGGTDSHSNWFGALGELGWIGLCMFVLLHIFTWRSAAQIIRLSKPHEELAWARDLSAMVQVSLIGYMSAGSFLGLQYFDLFYHLIVIVVITGALVKHELPKLVKMPPRRLLPMDDLRKNPSEEMLATTRSPP</sequence>
<evidence type="ECO:0000256" key="5">
    <source>
        <dbReference type="SAM" id="Phobius"/>
    </source>
</evidence>
<organism evidence="8 9">
    <name type="scientific">Thauera terpenica 58Eu</name>
    <dbReference type="NCBI Taxonomy" id="1348657"/>
    <lineage>
        <taxon>Bacteria</taxon>
        <taxon>Pseudomonadati</taxon>
        <taxon>Pseudomonadota</taxon>
        <taxon>Betaproteobacteria</taxon>
        <taxon>Rhodocyclales</taxon>
        <taxon>Zoogloeaceae</taxon>
        <taxon>Thauera</taxon>
    </lineage>
</organism>
<feature type="transmembrane region" description="Helical" evidence="5">
    <location>
        <begin position="318"/>
        <end position="335"/>
    </location>
</feature>
<evidence type="ECO:0000256" key="4">
    <source>
        <dbReference type="ARBA" id="ARBA00023136"/>
    </source>
</evidence>
<evidence type="ECO:0000256" key="2">
    <source>
        <dbReference type="ARBA" id="ARBA00022692"/>
    </source>
</evidence>
<dbReference type="InterPro" id="IPR017528">
    <property type="entry name" value="CHP03097O-antigen_lig-rel"/>
</dbReference>
<reference evidence="8 9" key="1">
    <citation type="submission" date="2013-06" db="EMBL/GenBank/DDBJ databases">
        <title>Draft genome sequence of Thauera terpenica.</title>
        <authorList>
            <person name="Liu B."/>
            <person name="Frostegard A.H."/>
            <person name="Shapleigh J.P."/>
        </authorList>
    </citation>
    <scope>NUCLEOTIDE SEQUENCE [LARGE SCALE GENOMIC DNA]</scope>
    <source>
        <strain evidence="8 9">58Eu</strain>
    </source>
</reference>
<keyword evidence="2 5" id="KW-0812">Transmembrane</keyword>
<feature type="transmembrane region" description="Helical" evidence="5">
    <location>
        <begin position="170"/>
        <end position="187"/>
    </location>
</feature>
<feature type="domain" description="O-antigen ligase-related" evidence="6">
    <location>
        <begin position="201"/>
        <end position="327"/>
    </location>
</feature>
<feature type="transmembrane region" description="Helical" evidence="5">
    <location>
        <begin position="199"/>
        <end position="229"/>
    </location>
</feature>
<evidence type="ECO:0000259" key="7">
    <source>
        <dbReference type="Pfam" id="PF19358"/>
    </source>
</evidence>
<dbReference type="PANTHER" id="PTHR37422">
    <property type="entry name" value="TEICHURONIC ACID BIOSYNTHESIS PROTEIN TUAE"/>
    <property type="match status" value="1"/>
</dbReference>
<keyword evidence="9" id="KW-1185">Reference proteome</keyword>
<feature type="transmembrane region" description="Helical" evidence="5">
    <location>
        <begin position="39"/>
        <end position="64"/>
    </location>
</feature>
<gene>
    <name evidence="8" type="ORF">M622_13820</name>
</gene>
<dbReference type="InterPro" id="IPR051533">
    <property type="entry name" value="WaaL-like"/>
</dbReference>
<dbReference type="NCBIfam" id="TIGR03097">
    <property type="entry name" value="PEP_O_lig_1"/>
    <property type="match status" value="1"/>
</dbReference>
<proteinExistence type="predicted"/>
<dbReference type="RefSeq" id="WP_021249073.1">
    <property type="nucleotide sequence ID" value="NZ_ATJV01000049.1"/>
</dbReference>
<comment type="caution">
    <text evidence="8">The sequence shown here is derived from an EMBL/GenBank/DDBJ whole genome shotgun (WGS) entry which is preliminary data.</text>
</comment>
<dbReference type="InterPro" id="IPR007016">
    <property type="entry name" value="O-antigen_ligase-rel_domated"/>
</dbReference>
<dbReference type="EMBL" id="ATJV01000049">
    <property type="protein sequence ID" value="EPZ15830.1"/>
    <property type="molecule type" value="Genomic_DNA"/>
</dbReference>
<feature type="transmembrane region" description="Helical" evidence="5">
    <location>
        <begin position="126"/>
        <end position="149"/>
    </location>
</feature>
<dbReference type="InterPro" id="IPR045979">
    <property type="entry name" value="DUF5935"/>
</dbReference>
<dbReference type="STRING" id="1348657.M622_13820"/>
<feature type="transmembrane region" description="Helical" evidence="5">
    <location>
        <begin position="76"/>
        <end position="95"/>
    </location>
</feature>
<protein>
    <recommendedName>
        <fullName evidence="10">Polymerase</fullName>
    </recommendedName>
</protein>
<dbReference type="Pfam" id="PF19358">
    <property type="entry name" value="DUF5935"/>
    <property type="match status" value="1"/>
</dbReference>
<keyword evidence="3 5" id="KW-1133">Transmembrane helix</keyword>
<dbReference type="PANTHER" id="PTHR37422:SF13">
    <property type="entry name" value="LIPOPOLYSACCHARIDE BIOSYNTHESIS PROTEIN PA4999-RELATED"/>
    <property type="match status" value="1"/>
</dbReference>
<feature type="transmembrane region" description="Helical" evidence="5">
    <location>
        <begin position="236"/>
        <end position="253"/>
    </location>
</feature>
<evidence type="ECO:0000259" key="6">
    <source>
        <dbReference type="Pfam" id="PF04932"/>
    </source>
</evidence>
<dbReference type="OrthoDB" id="9772644at2"/>
<dbReference type="AlphaFoldDB" id="S9ZEQ8"/>
<dbReference type="Proteomes" id="UP000015455">
    <property type="component" value="Unassembled WGS sequence"/>
</dbReference>
<feature type="transmembrane region" description="Helical" evidence="5">
    <location>
        <begin position="381"/>
        <end position="400"/>
    </location>
</feature>
<keyword evidence="4 5" id="KW-0472">Membrane</keyword>
<feature type="transmembrane region" description="Helical" evidence="5">
    <location>
        <begin position="7"/>
        <end position="33"/>
    </location>
</feature>
<evidence type="ECO:0000256" key="1">
    <source>
        <dbReference type="ARBA" id="ARBA00004141"/>
    </source>
</evidence>
<dbReference type="eggNOG" id="COG3307">
    <property type="taxonomic scope" value="Bacteria"/>
</dbReference>
<evidence type="ECO:0000256" key="3">
    <source>
        <dbReference type="ARBA" id="ARBA00022989"/>
    </source>
</evidence>
<dbReference type="GO" id="GO:0016020">
    <property type="term" value="C:membrane"/>
    <property type="evidence" value="ECO:0007669"/>
    <property type="project" value="UniProtKB-SubCell"/>
</dbReference>
<evidence type="ECO:0008006" key="10">
    <source>
        <dbReference type="Google" id="ProtNLM"/>
    </source>
</evidence>
<dbReference type="Pfam" id="PF04932">
    <property type="entry name" value="Wzy_C"/>
    <property type="match status" value="1"/>
</dbReference>
<comment type="subcellular location">
    <subcellularLocation>
        <location evidence="1">Membrane</location>
        <topology evidence="1">Multi-pass membrane protein</topology>
    </subcellularLocation>
</comment>
<accession>S9ZEQ8</accession>
<dbReference type="PATRIC" id="fig|1348657.5.peg.1645"/>
<evidence type="ECO:0000313" key="8">
    <source>
        <dbReference type="EMBL" id="EPZ15830.1"/>
    </source>
</evidence>